<evidence type="ECO:0000256" key="7">
    <source>
        <dbReference type="SAM" id="MobiDB-lite"/>
    </source>
</evidence>
<dbReference type="Pfam" id="PF08293">
    <property type="entry name" value="MRP-S33"/>
    <property type="match status" value="1"/>
</dbReference>
<gene>
    <name evidence="8" type="ORF">M407DRAFT_15225</name>
</gene>
<dbReference type="GO" id="GO:0005840">
    <property type="term" value="C:ribosome"/>
    <property type="evidence" value="ECO:0007669"/>
    <property type="project" value="UniProtKB-KW"/>
</dbReference>
<dbReference type="OrthoDB" id="2257454at2759"/>
<proteinExistence type="inferred from homology"/>
<keyword evidence="4" id="KW-0496">Mitochondrion</keyword>
<dbReference type="PANTHER" id="PTHR13362">
    <property type="entry name" value="MITOCHONDRIAL RIBOSOMAL PROTEIN S33"/>
    <property type="match status" value="1"/>
</dbReference>
<evidence type="ECO:0000313" key="9">
    <source>
        <dbReference type="Proteomes" id="UP000054248"/>
    </source>
</evidence>
<dbReference type="PANTHER" id="PTHR13362:SF2">
    <property type="entry name" value="SMALL RIBOSOMAL SUBUNIT PROTEIN MS33"/>
    <property type="match status" value="1"/>
</dbReference>
<evidence type="ECO:0000256" key="6">
    <source>
        <dbReference type="ARBA" id="ARBA00035132"/>
    </source>
</evidence>
<dbReference type="Proteomes" id="UP000054248">
    <property type="component" value="Unassembled WGS sequence"/>
</dbReference>
<dbReference type="InterPro" id="IPR013219">
    <property type="entry name" value="Ribosomal_mS33"/>
</dbReference>
<organism evidence="8 9">
    <name type="scientific">Tulasnella calospora MUT 4182</name>
    <dbReference type="NCBI Taxonomy" id="1051891"/>
    <lineage>
        <taxon>Eukaryota</taxon>
        <taxon>Fungi</taxon>
        <taxon>Dikarya</taxon>
        <taxon>Basidiomycota</taxon>
        <taxon>Agaricomycotina</taxon>
        <taxon>Agaricomycetes</taxon>
        <taxon>Cantharellales</taxon>
        <taxon>Tulasnellaceae</taxon>
        <taxon>Tulasnella</taxon>
    </lineage>
</organism>
<evidence type="ECO:0000256" key="5">
    <source>
        <dbReference type="ARBA" id="ARBA00023274"/>
    </source>
</evidence>
<feature type="region of interest" description="Disordered" evidence="7">
    <location>
        <begin position="84"/>
        <end position="111"/>
    </location>
</feature>
<keyword evidence="9" id="KW-1185">Reference proteome</keyword>
<accession>A0A0C3LW24</accession>
<keyword evidence="5" id="KW-0687">Ribonucleoprotein</keyword>
<feature type="compositionally biased region" description="Basic residues" evidence="7">
    <location>
        <begin position="85"/>
        <end position="96"/>
    </location>
</feature>
<reference evidence="8 9" key="1">
    <citation type="submission" date="2014-04" db="EMBL/GenBank/DDBJ databases">
        <authorList>
            <consortium name="DOE Joint Genome Institute"/>
            <person name="Kuo A."/>
            <person name="Girlanda M."/>
            <person name="Perotto S."/>
            <person name="Kohler A."/>
            <person name="Nagy L.G."/>
            <person name="Floudas D."/>
            <person name="Copeland A."/>
            <person name="Barry K.W."/>
            <person name="Cichocki N."/>
            <person name="Veneault-Fourrey C."/>
            <person name="LaButti K."/>
            <person name="Lindquist E.A."/>
            <person name="Lipzen A."/>
            <person name="Lundell T."/>
            <person name="Morin E."/>
            <person name="Murat C."/>
            <person name="Sun H."/>
            <person name="Tunlid A."/>
            <person name="Henrissat B."/>
            <person name="Grigoriev I.V."/>
            <person name="Hibbett D.S."/>
            <person name="Martin F."/>
            <person name="Nordberg H.P."/>
            <person name="Cantor M.N."/>
            <person name="Hua S.X."/>
        </authorList>
    </citation>
    <scope>NUCLEOTIDE SEQUENCE [LARGE SCALE GENOMIC DNA]</scope>
    <source>
        <strain evidence="8 9">MUT 4182</strain>
    </source>
</reference>
<evidence type="ECO:0000313" key="8">
    <source>
        <dbReference type="EMBL" id="KIO25592.1"/>
    </source>
</evidence>
<sequence length="111" mass="12944">MSALLTCARSRLLELTRLRCDIFSTLYNPLGLRTGAKYLRARLRGPSMVQYYPKQLSFKELSRAMPELKLVNFEEEQRLFDVAERKKRGKGAPKKAKSPEESRRLAKKKRK</sequence>
<evidence type="ECO:0000256" key="1">
    <source>
        <dbReference type="ARBA" id="ARBA00004173"/>
    </source>
</evidence>
<comment type="subcellular location">
    <subcellularLocation>
        <location evidence="1">Mitochondrion</location>
    </subcellularLocation>
</comment>
<name>A0A0C3LW24_9AGAM</name>
<evidence type="ECO:0000256" key="3">
    <source>
        <dbReference type="ARBA" id="ARBA00022980"/>
    </source>
</evidence>
<evidence type="ECO:0000256" key="4">
    <source>
        <dbReference type="ARBA" id="ARBA00023128"/>
    </source>
</evidence>
<dbReference type="EMBL" id="KN823039">
    <property type="protein sequence ID" value="KIO25592.1"/>
    <property type="molecule type" value="Genomic_DNA"/>
</dbReference>
<dbReference type="AlphaFoldDB" id="A0A0C3LW24"/>
<dbReference type="HOGENOM" id="CLU_150777_0_1_1"/>
<dbReference type="STRING" id="1051891.A0A0C3LW24"/>
<dbReference type="GO" id="GO:0005739">
    <property type="term" value="C:mitochondrion"/>
    <property type="evidence" value="ECO:0007669"/>
    <property type="project" value="UniProtKB-SubCell"/>
</dbReference>
<evidence type="ECO:0000256" key="2">
    <source>
        <dbReference type="ARBA" id="ARBA00008970"/>
    </source>
</evidence>
<keyword evidence="3" id="KW-0689">Ribosomal protein</keyword>
<reference evidence="9" key="2">
    <citation type="submission" date="2015-01" db="EMBL/GenBank/DDBJ databases">
        <title>Evolutionary Origins and Diversification of the Mycorrhizal Mutualists.</title>
        <authorList>
            <consortium name="DOE Joint Genome Institute"/>
            <consortium name="Mycorrhizal Genomics Consortium"/>
            <person name="Kohler A."/>
            <person name="Kuo A."/>
            <person name="Nagy L.G."/>
            <person name="Floudas D."/>
            <person name="Copeland A."/>
            <person name="Barry K.W."/>
            <person name="Cichocki N."/>
            <person name="Veneault-Fourrey C."/>
            <person name="LaButti K."/>
            <person name="Lindquist E.A."/>
            <person name="Lipzen A."/>
            <person name="Lundell T."/>
            <person name="Morin E."/>
            <person name="Murat C."/>
            <person name="Riley R."/>
            <person name="Ohm R."/>
            <person name="Sun H."/>
            <person name="Tunlid A."/>
            <person name="Henrissat B."/>
            <person name="Grigoriev I.V."/>
            <person name="Hibbett D.S."/>
            <person name="Martin F."/>
        </authorList>
    </citation>
    <scope>NUCLEOTIDE SEQUENCE [LARGE SCALE GENOMIC DNA]</scope>
    <source>
        <strain evidence="9">MUT 4182</strain>
    </source>
</reference>
<dbReference type="GO" id="GO:1990904">
    <property type="term" value="C:ribonucleoprotein complex"/>
    <property type="evidence" value="ECO:0007669"/>
    <property type="project" value="UniProtKB-KW"/>
</dbReference>
<protein>
    <recommendedName>
        <fullName evidence="6">Small ribosomal subunit protein mS33</fullName>
    </recommendedName>
</protein>
<comment type="similarity">
    <text evidence="2">Belongs to the mitochondrion-specific ribosomal protein mS33 family.</text>
</comment>